<gene>
    <name evidence="2" type="ORF">ARAM_006441</name>
</gene>
<proteinExistence type="predicted"/>
<feature type="region of interest" description="Disordered" evidence="1">
    <location>
        <begin position="122"/>
        <end position="174"/>
    </location>
</feature>
<dbReference type="Proteomes" id="UP000034291">
    <property type="component" value="Unassembled WGS sequence"/>
</dbReference>
<dbReference type="STRING" id="308745.A0A0F8UMR1"/>
<sequence length="174" mass="17980">MPTSSAPPPTTPTTAESLESDLLAYLASTATLEDLHATLLCSLQRLGWTEKIRRLALELLRAGRCERFDEVVEAVVASAEGRKHPVFAEDEKSSNGTGAARRGGTRGVRALKDVLREVVVLGDDGDGEGTGNDRTAGESGGAGLGAPGKGGLNHGDTSPAKKGDKKSKSGKASK</sequence>
<feature type="compositionally biased region" description="Gly residues" evidence="1">
    <location>
        <begin position="138"/>
        <end position="153"/>
    </location>
</feature>
<evidence type="ECO:0000313" key="3">
    <source>
        <dbReference type="Proteomes" id="UP000034291"/>
    </source>
</evidence>
<keyword evidence="3" id="KW-1185">Reference proteome</keyword>
<dbReference type="AlphaFoldDB" id="A0A0F8UMR1"/>
<name>A0A0F8UMR1_9EURO</name>
<dbReference type="OrthoDB" id="5355007at2759"/>
<protein>
    <submittedName>
        <fullName evidence="2">Uncharacterized protein</fullName>
    </submittedName>
</protein>
<feature type="compositionally biased region" description="Basic and acidic residues" evidence="1">
    <location>
        <begin position="80"/>
        <end position="93"/>
    </location>
</feature>
<accession>A0A0F8UMR1</accession>
<evidence type="ECO:0000313" key="2">
    <source>
        <dbReference type="EMBL" id="KKK20904.1"/>
    </source>
</evidence>
<feature type="region of interest" description="Disordered" evidence="1">
    <location>
        <begin position="80"/>
        <end position="107"/>
    </location>
</feature>
<reference evidence="2 3" key="1">
    <citation type="submission" date="2015-02" db="EMBL/GenBank/DDBJ databases">
        <title>Draft Genome Sequences of Two Closely-Related Aflatoxigenic Aspergillus Species Obtained from the Cote d'Ivoire.</title>
        <authorList>
            <person name="Moore G.G."/>
            <person name="Beltz S.B."/>
            <person name="Mack B.M."/>
        </authorList>
    </citation>
    <scope>NUCLEOTIDE SEQUENCE [LARGE SCALE GENOMIC DNA]</scope>
    <source>
        <strain evidence="2 3">SRRC1468</strain>
    </source>
</reference>
<dbReference type="EMBL" id="JZBS01001914">
    <property type="protein sequence ID" value="KKK20904.1"/>
    <property type="molecule type" value="Genomic_DNA"/>
</dbReference>
<comment type="caution">
    <text evidence="2">The sequence shown here is derived from an EMBL/GenBank/DDBJ whole genome shotgun (WGS) entry which is preliminary data.</text>
</comment>
<evidence type="ECO:0000256" key="1">
    <source>
        <dbReference type="SAM" id="MobiDB-lite"/>
    </source>
</evidence>
<feature type="compositionally biased region" description="Basic residues" evidence="1">
    <location>
        <begin position="163"/>
        <end position="174"/>
    </location>
</feature>
<organism evidence="2 3">
    <name type="scientific">Aspergillus rambellii</name>
    <dbReference type="NCBI Taxonomy" id="308745"/>
    <lineage>
        <taxon>Eukaryota</taxon>
        <taxon>Fungi</taxon>
        <taxon>Dikarya</taxon>
        <taxon>Ascomycota</taxon>
        <taxon>Pezizomycotina</taxon>
        <taxon>Eurotiomycetes</taxon>
        <taxon>Eurotiomycetidae</taxon>
        <taxon>Eurotiales</taxon>
        <taxon>Aspergillaceae</taxon>
        <taxon>Aspergillus</taxon>
        <taxon>Aspergillus subgen. Nidulantes</taxon>
    </lineage>
</organism>